<gene>
    <name evidence="2" type="ORF">AC244_13615</name>
</gene>
<organism evidence="2 3">
    <name type="scientific">Ensifer adhaerens</name>
    <name type="common">Sinorhizobium morelense</name>
    <dbReference type="NCBI Taxonomy" id="106592"/>
    <lineage>
        <taxon>Bacteria</taxon>
        <taxon>Pseudomonadati</taxon>
        <taxon>Pseudomonadota</taxon>
        <taxon>Alphaproteobacteria</taxon>
        <taxon>Hyphomicrobiales</taxon>
        <taxon>Rhizobiaceae</taxon>
        <taxon>Sinorhizobium/Ensifer group</taxon>
        <taxon>Ensifer</taxon>
    </lineage>
</organism>
<feature type="transmembrane region" description="Helical" evidence="1">
    <location>
        <begin position="79"/>
        <end position="98"/>
    </location>
</feature>
<comment type="caution">
    <text evidence="2">The sequence shown here is derived from an EMBL/GenBank/DDBJ whole genome shotgun (WGS) entry which is preliminary data.</text>
</comment>
<keyword evidence="1" id="KW-0812">Transmembrane</keyword>
<name>A0A0L8BUK5_ENSAD</name>
<dbReference type="RefSeq" id="WP_053249367.1">
    <property type="nucleotide sequence ID" value="NZ_LGAP01000007.1"/>
</dbReference>
<evidence type="ECO:0000256" key="1">
    <source>
        <dbReference type="SAM" id="Phobius"/>
    </source>
</evidence>
<proteinExistence type="predicted"/>
<accession>A0A0L8BUK5</accession>
<dbReference type="PATRIC" id="fig|106592.7.peg.6957"/>
<protein>
    <submittedName>
        <fullName evidence="2">Uncharacterized protein</fullName>
    </submittedName>
</protein>
<dbReference type="Proteomes" id="UP000037425">
    <property type="component" value="Unassembled WGS sequence"/>
</dbReference>
<dbReference type="EMBL" id="LGAP01000007">
    <property type="protein sequence ID" value="KOF18411.1"/>
    <property type="molecule type" value="Genomic_DNA"/>
</dbReference>
<evidence type="ECO:0000313" key="3">
    <source>
        <dbReference type="Proteomes" id="UP000037425"/>
    </source>
</evidence>
<keyword evidence="1" id="KW-0472">Membrane</keyword>
<sequence length="104" mass="10987">MMDQTGNESADDVAKVVAVDEVLETAPGDAAALVRQAQLEALRTDIAHLRAELAAIIAGTSRLAVTEAVIVLEATQNRIRNHLATVLIAAGAIGYLWGASVRRR</sequence>
<dbReference type="OrthoDB" id="8421815at2"/>
<dbReference type="AlphaFoldDB" id="A0A0L8BUK5"/>
<reference evidence="3" key="1">
    <citation type="submission" date="2015-07" db="EMBL/GenBank/DDBJ databases">
        <title>Whole genome sequence of an Ensifer adhaerens strain isolated from a cave pool in the Wind Cave National Park.</title>
        <authorList>
            <person name="Eng W.W.H."/>
            <person name="Gan H.M."/>
            <person name="Barton H.A."/>
            <person name="Savka M.A."/>
        </authorList>
    </citation>
    <scope>NUCLEOTIDE SEQUENCE [LARGE SCALE GENOMIC DNA]</scope>
    <source>
        <strain evidence="3">SD006</strain>
    </source>
</reference>
<keyword evidence="1" id="KW-1133">Transmembrane helix</keyword>
<evidence type="ECO:0000313" key="2">
    <source>
        <dbReference type="EMBL" id="KOF18411.1"/>
    </source>
</evidence>